<reference evidence="1 2" key="1">
    <citation type="journal article" date="2023" name="Sci. Data">
        <title>Genome assembly of the Korean intertidal mud-creeper Batillaria attramentaria.</title>
        <authorList>
            <person name="Patra A.K."/>
            <person name="Ho P.T."/>
            <person name="Jun S."/>
            <person name="Lee S.J."/>
            <person name="Kim Y."/>
            <person name="Won Y.J."/>
        </authorList>
    </citation>
    <scope>NUCLEOTIDE SEQUENCE [LARGE SCALE GENOMIC DNA]</scope>
    <source>
        <strain evidence="1">Wonlab-2016</strain>
    </source>
</reference>
<evidence type="ECO:0000313" key="2">
    <source>
        <dbReference type="Proteomes" id="UP001519460"/>
    </source>
</evidence>
<dbReference type="Proteomes" id="UP001519460">
    <property type="component" value="Unassembled WGS sequence"/>
</dbReference>
<sequence>MKAPLHADEQQYQSALNRASLKASKDTTIRCKTRGQPLYFIHIPKPRKPTAATASSTVVRRRSKNLTKARANLSGGSEIDKELQLADELRRRVRKVFSDICDSVLRNTMRQTDNIALHAAADDIGSNFKSLNEMYSRVHCSISHKLPVKKAFNYQPIKLSTTS</sequence>
<dbReference type="AlphaFoldDB" id="A0ABD0JXR5"/>
<proteinExistence type="predicted"/>
<protein>
    <submittedName>
        <fullName evidence="1">Uncharacterized protein</fullName>
    </submittedName>
</protein>
<accession>A0ABD0JXR5</accession>
<gene>
    <name evidence="1" type="ORF">BaRGS_00029248</name>
</gene>
<dbReference type="EMBL" id="JACVVK020000301">
    <property type="protein sequence ID" value="KAK7479531.1"/>
    <property type="molecule type" value="Genomic_DNA"/>
</dbReference>
<evidence type="ECO:0000313" key="1">
    <source>
        <dbReference type="EMBL" id="KAK7479531.1"/>
    </source>
</evidence>
<keyword evidence="2" id="KW-1185">Reference proteome</keyword>
<comment type="caution">
    <text evidence="1">The sequence shown here is derived from an EMBL/GenBank/DDBJ whole genome shotgun (WGS) entry which is preliminary data.</text>
</comment>
<name>A0ABD0JXR5_9CAEN</name>
<organism evidence="1 2">
    <name type="scientific">Batillaria attramentaria</name>
    <dbReference type="NCBI Taxonomy" id="370345"/>
    <lineage>
        <taxon>Eukaryota</taxon>
        <taxon>Metazoa</taxon>
        <taxon>Spiralia</taxon>
        <taxon>Lophotrochozoa</taxon>
        <taxon>Mollusca</taxon>
        <taxon>Gastropoda</taxon>
        <taxon>Caenogastropoda</taxon>
        <taxon>Sorbeoconcha</taxon>
        <taxon>Cerithioidea</taxon>
        <taxon>Batillariidae</taxon>
        <taxon>Batillaria</taxon>
    </lineage>
</organism>